<dbReference type="GO" id="GO:0000981">
    <property type="term" value="F:DNA-binding transcription factor activity, RNA polymerase II-specific"/>
    <property type="evidence" value="ECO:0007669"/>
    <property type="project" value="InterPro"/>
</dbReference>
<dbReference type="SUPFAM" id="SSF57701">
    <property type="entry name" value="Zn2/Cys6 DNA-binding domain"/>
    <property type="match status" value="1"/>
</dbReference>
<feature type="compositionally biased region" description="Polar residues" evidence="3">
    <location>
        <begin position="93"/>
        <end position="102"/>
    </location>
</feature>
<dbReference type="STRING" id="1160509.A0A3N4IMZ5"/>
<dbReference type="AlphaFoldDB" id="A0A3N4IMZ5"/>
<dbReference type="SMART" id="SM00906">
    <property type="entry name" value="Fungal_trans"/>
    <property type="match status" value="1"/>
</dbReference>
<dbReference type="PROSITE" id="PS50048">
    <property type="entry name" value="ZN2_CY6_FUNGAL_2"/>
    <property type="match status" value="1"/>
</dbReference>
<keyword evidence="1" id="KW-0479">Metal-binding</keyword>
<accession>A0A3N4IMZ5</accession>
<feature type="non-terminal residue" evidence="5">
    <location>
        <position position="1"/>
    </location>
</feature>
<dbReference type="PROSITE" id="PS00463">
    <property type="entry name" value="ZN2_CY6_FUNGAL_1"/>
    <property type="match status" value="1"/>
</dbReference>
<feature type="region of interest" description="Disordered" evidence="3">
    <location>
        <begin position="57"/>
        <end position="117"/>
    </location>
</feature>
<dbReference type="GO" id="GO:0005634">
    <property type="term" value="C:nucleus"/>
    <property type="evidence" value="ECO:0007669"/>
    <property type="project" value="TreeGrafter"/>
</dbReference>
<evidence type="ECO:0000256" key="3">
    <source>
        <dbReference type="SAM" id="MobiDB-lite"/>
    </source>
</evidence>
<evidence type="ECO:0000256" key="1">
    <source>
        <dbReference type="ARBA" id="ARBA00022723"/>
    </source>
</evidence>
<dbReference type="Gene3D" id="4.10.240.10">
    <property type="entry name" value="Zn(2)-C6 fungal-type DNA-binding domain"/>
    <property type="match status" value="1"/>
</dbReference>
<dbReference type="CDD" id="cd00067">
    <property type="entry name" value="GAL4"/>
    <property type="match status" value="1"/>
</dbReference>
<feature type="region of interest" description="Disordered" evidence="3">
    <location>
        <begin position="1"/>
        <end position="30"/>
    </location>
</feature>
<evidence type="ECO:0000259" key="4">
    <source>
        <dbReference type="PROSITE" id="PS50048"/>
    </source>
</evidence>
<dbReference type="EMBL" id="ML119653">
    <property type="protein sequence ID" value="RPA85500.1"/>
    <property type="molecule type" value="Genomic_DNA"/>
</dbReference>
<evidence type="ECO:0000313" key="5">
    <source>
        <dbReference type="EMBL" id="RPA85500.1"/>
    </source>
</evidence>
<dbReference type="SMART" id="SM00066">
    <property type="entry name" value="GAL4"/>
    <property type="match status" value="1"/>
</dbReference>
<evidence type="ECO:0000313" key="6">
    <source>
        <dbReference type="Proteomes" id="UP000275078"/>
    </source>
</evidence>
<dbReference type="GO" id="GO:0003677">
    <property type="term" value="F:DNA binding"/>
    <property type="evidence" value="ECO:0007669"/>
    <property type="project" value="InterPro"/>
</dbReference>
<dbReference type="OrthoDB" id="2264294at2759"/>
<keyword evidence="6" id="KW-1185">Reference proteome</keyword>
<dbReference type="InterPro" id="IPR001138">
    <property type="entry name" value="Zn2Cys6_DnaBD"/>
</dbReference>
<sequence length="613" mass="68149">QAAATTTAISSGQPPTGKKKDRPCDACRRRKSRCVMHEGEKSCVLCQFHSQDCTFVQSPQPRTKRRLPTSDGAGTEEQNASKKRFVPLPFVQTRDSNSPASKDSNKSEPAKAQPVTVESYAQLKEPTLLRKTLGLEIGRHSRYVGPTSEYEECLIDLCPLDSENEYGLAHGGHFRRCGNGVTFLMYADQAASQIAVLDEIESVVAPHGPALVDLYFRVVHPAYPILAKRVFYEKYNRTYREFSPALLAAVYALALGWWEYDAGLVGSGAQRPDIEALDKLGAKALSDVMTRPKLSTVQAGLLLLQRQIPGAWTTTAQLVAVGHELGLYLDPTNWSIPDWEKGLRKRLAWALFMADKWGALTHGRPSLLHSTNWGVPLPTSSDFPDDPITPSTTPQPELDILLRGREHFCQMISLTTITSDILSAFFTLHSFASSTSISQILELAKPMQIRLRDWYAHLPDTLKMDTPTPAAPAPQLCTTGSLHLAYFTTEITLHRRILRTPIPDAYLRHICRSAAKTRLISALDFVNRLKPHHLHAFWPATAGKNFALIGTFGALLWATSSTGQEAEFYRARLMEYRWTLRVSARGAQWMEGAVGVLDSGIGKEQWEAWKARG</sequence>
<feature type="non-terminal residue" evidence="5">
    <location>
        <position position="613"/>
    </location>
</feature>
<protein>
    <recommendedName>
        <fullName evidence="4">Zn(2)-C6 fungal-type domain-containing protein</fullName>
    </recommendedName>
</protein>
<name>A0A3N4IMZ5_ASCIM</name>
<dbReference type="Pfam" id="PF04082">
    <property type="entry name" value="Fungal_trans"/>
    <property type="match status" value="1"/>
</dbReference>
<proteinExistence type="predicted"/>
<dbReference type="InterPro" id="IPR036864">
    <property type="entry name" value="Zn2-C6_fun-type_DNA-bd_sf"/>
</dbReference>
<dbReference type="InterPro" id="IPR007219">
    <property type="entry name" value="XnlR_reg_dom"/>
</dbReference>
<dbReference type="Proteomes" id="UP000275078">
    <property type="component" value="Unassembled WGS sequence"/>
</dbReference>
<reference evidence="5 6" key="1">
    <citation type="journal article" date="2018" name="Nat. Ecol. Evol.">
        <title>Pezizomycetes genomes reveal the molecular basis of ectomycorrhizal truffle lifestyle.</title>
        <authorList>
            <person name="Murat C."/>
            <person name="Payen T."/>
            <person name="Noel B."/>
            <person name="Kuo A."/>
            <person name="Morin E."/>
            <person name="Chen J."/>
            <person name="Kohler A."/>
            <person name="Krizsan K."/>
            <person name="Balestrini R."/>
            <person name="Da Silva C."/>
            <person name="Montanini B."/>
            <person name="Hainaut M."/>
            <person name="Levati E."/>
            <person name="Barry K.W."/>
            <person name="Belfiori B."/>
            <person name="Cichocki N."/>
            <person name="Clum A."/>
            <person name="Dockter R.B."/>
            <person name="Fauchery L."/>
            <person name="Guy J."/>
            <person name="Iotti M."/>
            <person name="Le Tacon F."/>
            <person name="Lindquist E.A."/>
            <person name="Lipzen A."/>
            <person name="Malagnac F."/>
            <person name="Mello A."/>
            <person name="Molinier V."/>
            <person name="Miyauchi S."/>
            <person name="Poulain J."/>
            <person name="Riccioni C."/>
            <person name="Rubini A."/>
            <person name="Sitrit Y."/>
            <person name="Splivallo R."/>
            <person name="Traeger S."/>
            <person name="Wang M."/>
            <person name="Zifcakova L."/>
            <person name="Wipf D."/>
            <person name="Zambonelli A."/>
            <person name="Paolocci F."/>
            <person name="Nowrousian M."/>
            <person name="Ottonello S."/>
            <person name="Baldrian P."/>
            <person name="Spatafora J.W."/>
            <person name="Henrissat B."/>
            <person name="Nagy L.G."/>
            <person name="Aury J.M."/>
            <person name="Wincker P."/>
            <person name="Grigoriev I.V."/>
            <person name="Bonfante P."/>
            <person name="Martin F.M."/>
        </authorList>
    </citation>
    <scope>NUCLEOTIDE SEQUENCE [LARGE SCALE GENOMIC DNA]</scope>
    <source>
        <strain evidence="5 6">RN42</strain>
    </source>
</reference>
<dbReference type="GO" id="GO:0006351">
    <property type="term" value="P:DNA-templated transcription"/>
    <property type="evidence" value="ECO:0007669"/>
    <property type="project" value="InterPro"/>
</dbReference>
<evidence type="ECO:0000256" key="2">
    <source>
        <dbReference type="ARBA" id="ARBA00023242"/>
    </source>
</evidence>
<organism evidence="5 6">
    <name type="scientific">Ascobolus immersus RN42</name>
    <dbReference type="NCBI Taxonomy" id="1160509"/>
    <lineage>
        <taxon>Eukaryota</taxon>
        <taxon>Fungi</taxon>
        <taxon>Dikarya</taxon>
        <taxon>Ascomycota</taxon>
        <taxon>Pezizomycotina</taxon>
        <taxon>Pezizomycetes</taxon>
        <taxon>Pezizales</taxon>
        <taxon>Ascobolaceae</taxon>
        <taxon>Ascobolus</taxon>
    </lineage>
</organism>
<gene>
    <name evidence="5" type="ORF">BJ508DRAFT_189361</name>
</gene>
<dbReference type="GO" id="GO:0001080">
    <property type="term" value="P:nitrogen catabolite activation of transcription from RNA polymerase II promoter"/>
    <property type="evidence" value="ECO:0007669"/>
    <property type="project" value="TreeGrafter"/>
</dbReference>
<dbReference type="CDD" id="cd12148">
    <property type="entry name" value="fungal_TF_MHR"/>
    <property type="match status" value="1"/>
</dbReference>
<keyword evidence="2" id="KW-0539">Nucleus</keyword>
<dbReference type="Pfam" id="PF00172">
    <property type="entry name" value="Zn_clus"/>
    <property type="match status" value="1"/>
</dbReference>
<dbReference type="PANTHER" id="PTHR31668">
    <property type="entry name" value="GLUCOSE TRANSPORT TRANSCRIPTION REGULATOR RGT1-RELATED-RELATED"/>
    <property type="match status" value="1"/>
</dbReference>
<feature type="domain" description="Zn(2)-C6 fungal-type" evidence="4">
    <location>
        <begin position="23"/>
        <end position="55"/>
    </location>
</feature>
<feature type="compositionally biased region" description="Polar residues" evidence="3">
    <location>
        <begin position="1"/>
        <end position="14"/>
    </location>
</feature>
<dbReference type="InterPro" id="IPR050797">
    <property type="entry name" value="Carb_Metab_Trans_Reg"/>
</dbReference>
<dbReference type="PANTHER" id="PTHR31668:SF4">
    <property type="entry name" value="TRANSCRIPTIONAL ACTIVATOR PROTEIN DAL81"/>
    <property type="match status" value="1"/>
</dbReference>
<dbReference type="GO" id="GO:0008270">
    <property type="term" value="F:zinc ion binding"/>
    <property type="evidence" value="ECO:0007669"/>
    <property type="project" value="InterPro"/>
</dbReference>